<dbReference type="AlphaFoldDB" id="A0AAV1H1J0"/>
<organism evidence="2 3">
    <name type="scientific">Xyrichtys novacula</name>
    <name type="common">Pearly razorfish</name>
    <name type="synonym">Hemipteronotus novacula</name>
    <dbReference type="NCBI Taxonomy" id="13765"/>
    <lineage>
        <taxon>Eukaryota</taxon>
        <taxon>Metazoa</taxon>
        <taxon>Chordata</taxon>
        <taxon>Craniata</taxon>
        <taxon>Vertebrata</taxon>
        <taxon>Euteleostomi</taxon>
        <taxon>Actinopterygii</taxon>
        <taxon>Neopterygii</taxon>
        <taxon>Teleostei</taxon>
        <taxon>Neoteleostei</taxon>
        <taxon>Acanthomorphata</taxon>
        <taxon>Eupercaria</taxon>
        <taxon>Labriformes</taxon>
        <taxon>Labridae</taxon>
        <taxon>Xyrichtys</taxon>
    </lineage>
</organism>
<proteinExistence type="predicted"/>
<reference evidence="2" key="1">
    <citation type="submission" date="2023-08" db="EMBL/GenBank/DDBJ databases">
        <authorList>
            <person name="Alioto T."/>
            <person name="Alioto T."/>
            <person name="Gomez Garrido J."/>
        </authorList>
    </citation>
    <scope>NUCLEOTIDE SEQUENCE</scope>
</reference>
<dbReference type="Proteomes" id="UP001178508">
    <property type="component" value="Chromosome 18"/>
</dbReference>
<protein>
    <submittedName>
        <fullName evidence="2">Uncharacterized protein LOC103506659, partial</fullName>
    </submittedName>
</protein>
<dbReference type="PANTHER" id="PTHR47018">
    <property type="entry name" value="CXC DOMAIN-CONTAINING PROTEIN-RELATED"/>
    <property type="match status" value="1"/>
</dbReference>
<dbReference type="PANTHER" id="PTHR47018:SF1">
    <property type="entry name" value="TESMIN_TSO1-LIKE CXC DOMAIN-CONTAINING PROTEIN"/>
    <property type="match status" value="1"/>
</dbReference>
<sequence>MVEHGADIKSQLRFGASKSDQAIAQLLQYNCYSRYKEGVAFQRHSKDRETLFPIYMGLSVFAKTRKRSLVELMNEHGLSISYDRVLEISAQLGDATVSRYVEEGVVCPPVLRKGLFTTAVMDNIDHNPSATTATSSFHGTSISVIQHPTKENQGQERQKISFGPKKVRSVPELPDTYTNILPASFKTKNPLPPKCLIPKPHSDDFGTQIALEYQWLEKVMVTEEIDGAVNLTWSAHHASMKRSPEFEVSVTALLPLLRDQAHSIATVKHVMEKVHDVVANLNRGQVPVITADQPIYALAKQVQWQWPEQYGEDKYLVIFGGLNIEMAALKSLGTLLCNSGWTGALVEADVASSGTAESLLSAASVTKTRQMHQVTACSLYKLLKSAYNDSCADRADTTDDTLSFEEWCEIRKEQSPQFHFWHMVLSMELVIFMLIRSFRESNFALYCQALSELIPYFFANNNTHYALWLPIHLRDMLTLENTHPELAKEFQNGNFVVHKTNRDFSALALDQAHEQANAIIKGDGGAIGLTEDPSALRRWMVAGPEVSCLVSQYEMEAQTKEPSEHRSHHEQTSQAQKTFKRRVDKLSQTLKDLGNPFQEDSKDLYSLDTKDIAHPDSAELLQSHLQRGLFFC</sequence>
<gene>
    <name evidence="2" type="ORF">XNOV1_A016732</name>
</gene>
<dbReference type="EMBL" id="OY660881">
    <property type="protein sequence ID" value="CAJ1079375.1"/>
    <property type="molecule type" value="Genomic_DNA"/>
</dbReference>
<evidence type="ECO:0000313" key="2">
    <source>
        <dbReference type="EMBL" id="CAJ1079375.1"/>
    </source>
</evidence>
<feature type="region of interest" description="Disordered" evidence="1">
    <location>
        <begin position="556"/>
        <end position="579"/>
    </location>
</feature>
<accession>A0AAV1H1J0</accession>
<evidence type="ECO:0000313" key="3">
    <source>
        <dbReference type="Proteomes" id="UP001178508"/>
    </source>
</evidence>
<feature type="compositionally biased region" description="Basic and acidic residues" evidence="1">
    <location>
        <begin position="557"/>
        <end position="571"/>
    </location>
</feature>
<evidence type="ECO:0000256" key="1">
    <source>
        <dbReference type="SAM" id="MobiDB-lite"/>
    </source>
</evidence>
<keyword evidence="3" id="KW-1185">Reference proteome</keyword>
<name>A0AAV1H1J0_XYRNO</name>